<dbReference type="SUPFAM" id="SSF53474">
    <property type="entry name" value="alpha/beta-Hydrolases"/>
    <property type="match status" value="1"/>
</dbReference>
<dbReference type="Proteomes" id="UP001152607">
    <property type="component" value="Unassembled WGS sequence"/>
</dbReference>
<dbReference type="Gene3D" id="3.40.50.1820">
    <property type="entry name" value="alpha/beta hydrolase"/>
    <property type="match status" value="1"/>
</dbReference>
<dbReference type="InterPro" id="IPR000639">
    <property type="entry name" value="Epox_hydrolase-like"/>
</dbReference>
<dbReference type="PANTHER" id="PTHR43689">
    <property type="entry name" value="HYDROLASE"/>
    <property type="match status" value="1"/>
</dbReference>
<dbReference type="GO" id="GO:0003824">
    <property type="term" value="F:catalytic activity"/>
    <property type="evidence" value="ECO:0007669"/>
    <property type="project" value="InterPro"/>
</dbReference>
<sequence length="475" mass="53342">MGQQQSPSLIARLAWQLFGLAWGLFNLTFLLILGGIVEGGFFKVTSKEGKSDLDAVAQKRYWDVDREPLPGFRHAFCTLRNGLRLHYAVNCREVKEARNVAVFIHGFPNSFLLWHHLLTQDALKDHVLIAVDLPGYGGSDSLSAYNANQILEAMTEFILAMRAQYLKADEAKFVIVSHDWGGLIAARLASEANQLADRFVIAGAVIPQHTYDNAVAKYDSALQMLRTYSRRPWKNFSLLRNAYRTILPVLSQIGRSFYVFCFNLPYPISNYCTTFGGYWLLKVMHKCEIGLLQTDGQWKRQPSVKEAMDLLAMSAGPGIAQVDVYPEAVKQRIPDHGMSEKIRIYREGMFKGIWEKSIETVVALSEIPTSRFRPGTSSSGDLFDTGPPGKLRAPATIVYGSNDLGFDRRLALEGINESLGKKSQVVVLEKSGHWLPQEEESREILKDAVQWAMGDESLLLKEKLTMKSVTFLVDQ</sequence>
<evidence type="ECO:0000313" key="3">
    <source>
        <dbReference type="EMBL" id="CAI6333841.1"/>
    </source>
</evidence>
<organism evidence="3 4">
    <name type="scientific">Periconia digitata</name>
    <dbReference type="NCBI Taxonomy" id="1303443"/>
    <lineage>
        <taxon>Eukaryota</taxon>
        <taxon>Fungi</taxon>
        <taxon>Dikarya</taxon>
        <taxon>Ascomycota</taxon>
        <taxon>Pezizomycotina</taxon>
        <taxon>Dothideomycetes</taxon>
        <taxon>Pleosporomycetidae</taxon>
        <taxon>Pleosporales</taxon>
        <taxon>Massarineae</taxon>
        <taxon>Periconiaceae</taxon>
        <taxon>Periconia</taxon>
    </lineage>
</organism>
<keyword evidence="1" id="KW-1133">Transmembrane helix</keyword>
<name>A0A9W4UCT0_9PLEO</name>
<dbReference type="OrthoDB" id="6431331at2759"/>
<dbReference type="AlphaFoldDB" id="A0A9W4UCT0"/>
<gene>
    <name evidence="3" type="ORF">PDIGIT_LOCUS6891</name>
</gene>
<dbReference type="InterPro" id="IPR000073">
    <property type="entry name" value="AB_hydrolase_1"/>
</dbReference>
<dbReference type="PRINTS" id="PR00412">
    <property type="entry name" value="EPOXHYDRLASE"/>
</dbReference>
<evidence type="ECO:0000256" key="1">
    <source>
        <dbReference type="SAM" id="Phobius"/>
    </source>
</evidence>
<keyword evidence="4" id="KW-1185">Reference proteome</keyword>
<dbReference type="PANTHER" id="PTHR43689:SF8">
    <property type="entry name" value="ALPHA_BETA-HYDROLASES SUPERFAMILY PROTEIN"/>
    <property type="match status" value="1"/>
</dbReference>
<accession>A0A9W4UCT0</accession>
<dbReference type="EMBL" id="CAOQHR010000004">
    <property type="protein sequence ID" value="CAI6333841.1"/>
    <property type="molecule type" value="Genomic_DNA"/>
</dbReference>
<keyword evidence="1" id="KW-0812">Transmembrane</keyword>
<feature type="transmembrane region" description="Helical" evidence="1">
    <location>
        <begin position="20"/>
        <end position="42"/>
    </location>
</feature>
<feature type="domain" description="AB hydrolase-1" evidence="2">
    <location>
        <begin position="102"/>
        <end position="435"/>
    </location>
</feature>
<proteinExistence type="predicted"/>
<dbReference type="InterPro" id="IPR029058">
    <property type="entry name" value="AB_hydrolase_fold"/>
</dbReference>
<protein>
    <recommendedName>
        <fullName evidence="2">AB hydrolase-1 domain-containing protein</fullName>
    </recommendedName>
</protein>
<evidence type="ECO:0000313" key="4">
    <source>
        <dbReference type="Proteomes" id="UP001152607"/>
    </source>
</evidence>
<reference evidence="3" key="1">
    <citation type="submission" date="2023-01" db="EMBL/GenBank/DDBJ databases">
        <authorList>
            <person name="Van Ghelder C."/>
            <person name="Rancurel C."/>
        </authorList>
    </citation>
    <scope>NUCLEOTIDE SEQUENCE</scope>
    <source>
        <strain evidence="3">CNCM I-4278</strain>
    </source>
</reference>
<evidence type="ECO:0000259" key="2">
    <source>
        <dbReference type="Pfam" id="PF00561"/>
    </source>
</evidence>
<keyword evidence="1" id="KW-0472">Membrane</keyword>
<dbReference type="Pfam" id="PF00561">
    <property type="entry name" value="Abhydrolase_1"/>
    <property type="match status" value="1"/>
</dbReference>
<comment type="caution">
    <text evidence="3">The sequence shown here is derived from an EMBL/GenBank/DDBJ whole genome shotgun (WGS) entry which is preliminary data.</text>
</comment>